<organism evidence="3">
    <name type="scientific">Darwinula stevensoni</name>
    <dbReference type="NCBI Taxonomy" id="69355"/>
    <lineage>
        <taxon>Eukaryota</taxon>
        <taxon>Metazoa</taxon>
        <taxon>Ecdysozoa</taxon>
        <taxon>Arthropoda</taxon>
        <taxon>Crustacea</taxon>
        <taxon>Oligostraca</taxon>
        <taxon>Ostracoda</taxon>
        <taxon>Podocopa</taxon>
        <taxon>Podocopida</taxon>
        <taxon>Darwinulocopina</taxon>
        <taxon>Darwinuloidea</taxon>
        <taxon>Darwinulidae</taxon>
        <taxon>Darwinula</taxon>
    </lineage>
</organism>
<reference evidence="3" key="1">
    <citation type="submission" date="2020-11" db="EMBL/GenBank/DDBJ databases">
        <authorList>
            <person name="Tran Van P."/>
        </authorList>
    </citation>
    <scope>NUCLEOTIDE SEQUENCE</scope>
</reference>
<evidence type="ECO:0000256" key="2">
    <source>
        <dbReference type="SAM" id="Phobius"/>
    </source>
</evidence>
<keyword evidence="4" id="KW-1185">Reference proteome</keyword>
<dbReference type="EMBL" id="CAJPEV010000146">
    <property type="protein sequence ID" value="CAG0881370.1"/>
    <property type="molecule type" value="Genomic_DNA"/>
</dbReference>
<evidence type="ECO:0000313" key="3">
    <source>
        <dbReference type="EMBL" id="CAD7241543.1"/>
    </source>
</evidence>
<keyword evidence="2" id="KW-0472">Membrane</keyword>
<feature type="transmembrane region" description="Helical" evidence="2">
    <location>
        <begin position="291"/>
        <end position="312"/>
    </location>
</feature>
<feature type="compositionally biased region" description="Basic and acidic residues" evidence="1">
    <location>
        <begin position="343"/>
        <end position="358"/>
    </location>
</feature>
<feature type="region of interest" description="Disordered" evidence="1">
    <location>
        <begin position="328"/>
        <end position="367"/>
    </location>
</feature>
<feature type="transmembrane region" description="Helical" evidence="2">
    <location>
        <begin position="49"/>
        <end position="72"/>
    </location>
</feature>
<feature type="compositionally biased region" description="Low complexity" evidence="1">
    <location>
        <begin position="161"/>
        <end position="178"/>
    </location>
</feature>
<feature type="region of interest" description="Disordered" evidence="1">
    <location>
        <begin position="92"/>
        <end position="146"/>
    </location>
</feature>
<dbReference type="Proteomes" id="UP000677054">
    <property type="component" value="Unassembled WGS sequence"/>
</dbReference>
<gene>
    <name evidence="3" type="ORF">DSTB1V02_LOCUS1531</name>
</gene>
<feature type="compositionally biased region" description="Polar residues" evidence="1">
    <location>
        <begin position="117"/>
        <end position="126"/>
    </location>
</feature>
<accession>A0A7R9A3I3</accession>
<proteinExistence type="predicted"/>
<keyword evidence="2" id="KW-0812">Transmembrane</keyword>
<keyword evidence="2" id="KW-1133">Transmembrane helix</keyword>
<protein>
    <submittedName>
        <fullName evidence="3">Uncharacterized protein</fullName>
    </submittedName>
</protein>
<dbReference type="EMBL" id="LR899663">
    <property type="protein sequence ID" value="CAD7241543.1"/>
    <property type="molecule type" value="Genomic_DNA"/>
</dbReference>
<feature type="compositionally biased region" description="Polar residues" evidence="1">
    <location>
        <begin position="187"/>
        <end position="208"/>
    </location>
</feature>
<feature type="compositionally biased region" description="Polar residues" evidence="1">
    <location>
        <begin position="135"/>
        <end position="145"/>
    </location>
</feature>
<dbReference type="AlphaFoldDB" id="A0A7R9A3I3"/>
<name>A0A7R9A3I3_9CRUS</name>
<feature type="region of interest" description="Disordered" evidence="1">
    <location>
        <begin position="158"/>
        <end position="208"/>
    </location>
</feature>
<feature type="compositionally biased region" description="Low complexity" evidence="1">
    <location>
        <begin position="105"/>
        <end position="116"/>
    </location>
</feature>
<sequence>MPGHDNDAVQYTPLLQEMEVEEAIGIGYGPANRSQSQQKGVGPMNRTRWCNVVVIGVVCFAVVGALIAPLFINSLTPRRYVVDVTAVVEESTSTVAAKSEMQPVSGSSSTKASTFSDHISSASPISDSGIPASKPNGTRPGSNDTYVPVTAKISTNSILNSTTAPTPPSTSVVDPKSSAGAGGVHDASTSPHPITPSVSTEAPAVTSANGNASTEEFHSYALTSHSLVKTGNTSSANHTVTEMTENTVQTISLLENSTTTIAPGNFTTTGPGNSTVMPEDVPPKLPDPTTMIAVASATIAFLIVVIAIVLITRLRQRIRESRALRYGHQMSPGESGYVPDRSTLLEKASDTDDEDHVHLAAARRQWK</sequence>
<evidence type="ECO:0000256" key="1">
    <source>
        <dbReference type="SAM" id="MobiDB-lite"/>
    </source>
</evidence>
<evidence type="ECO:0000313" key="4">
    <source>
        <dbReference type="Proteomes" id="UP000677054"/>
    </source>
</evidence>